<proteinExistence type="predicted"/>
<accession>A0AAD6JZK9</accession>
<dbReference type="EMBL" id="JAPFFJ010000013">
    <property type="protein sequence ID" value="KAJ6414200.1"/>
    <property type="molecule type" value="Genomic_DNA"/>
</dbReference>
<comment type="caution">
    <text evidence="1">The sequence shown here is derived from an EMBL/GenBank/DDBJ whole genome shotgun (WGS) entry which is preliminary data.</text>
</comment>
<dbReference type="Proteomes" id="UP001162972">
    <property type="component" value="Chromosome 5"/>
</dbReference>
<organism evidence="1 2">
    <name type="scientific">Salix udensis</name>
    <dbReference type="NCBI Taxonomy" id="889485"/>
    <lineage>
        <taxon>Eukaryota</taxon>
        <taxon>Viridiplantae</taxon>
        <taxon>Streptophyta</taxon>
        <taxon>Embryophyta</taxon>
        <taxon>Tracheophyta</taxon>
        <taxon>Spermatophyta</taxon>
        <taxon>Magnoliopsida</taxon>
        <taxon>eudicotyledons</taxon>
        <taxon>Gunneridae</taxon>
        <taxon>Pentapetalae</taxon>
        <taxon>rosids</taxon>
        <taxon>fabids</taxon>
        <taxon>Malpighiales</taxon>
        <taxon>Salicaceae</taxon>
        <taxon>Saliceae</taxon>
        <taxon>Salix</taxon>
    </lineage>
</organism>
<sequence length="73" mass="8251">MADQGTANCIDILLSHHPASSWCLPQVWLRGGVLDLLASHHFRLPPWNYLCHLRHHQVMILILISASCGERTV</sequence>
<name>A0AAD6JZK9_9ROSI</name>
<evidence type="ECO:0000313" key="2">
    <source>
        <dbReference type="Proteomes" id="UP001162972"/>
    </source>
</evidence>
<reference evidence="1 2" key="1">
    <citation type="journal article" date="2023" name="Int. J. Mol. Sci.">
        <title>De Novo Assembly and Annotation of 11 Diverse Shrub Willow (Salix) Genomes Reveals Novel Gene Organization in Sex-Linked Regions.</title>
        <authorList>
            <person name="Hyden B."/>
            <person name="Feng K."/>
            <person name="Yates T.B."/>
            <person name="Jawdy S."/>
            <person name="Cereghino C."/>
            <person name="Smart L.B."/>
            <person name="Muchero W."/>
        </authorList>
    </citation>
    <scope>NUCLEOTIDE SEQUENCE [LARGE SCALE GENOMIC DNA]</scope>
    <source>
        <tissue evidence="1">Shoot tip</tissue>
    </source>
</reference>
<protein>
    <submittedName>
        <fullName evidence="1">Uncharacterized protein</fullName>
    </submittedName>
</protein>
<keyword evidence="2" id="KW-1185">Reference proteome</keyword>
<evidence type="ECO:0000313" key="1">
    <source>
        <dbReference type="EMBL" id="KAJ6414200.1"/>
    </source>
</evidence>
<gene>
    <name evidence="1" type="ORF">OIU84_006931</name>
</gene>
<dbReference type="AlphaFoldDB" id="A0AAD6JZK9"/>